<dbReference type="AlphaFoldDB" id="B8ABI0"/>
<dbReference type="PROSITE" id="PS51450">
    <property type="entry name" value="LRR"/>
    <property type="match status" value="1"/>
</dbReference>
<dbReference type="PANTHER" id="PTHR48060:SF21">
    <property type="entry name" value="L DOMAIN-LIKE PROTEIN"/>
    <property type="match status" value="1"/>
</dbReference>
<feature type="domain" description="Leucine-rich repeat-containing N-terminal plant-type" evidence="5">
    <location>
        <begin position="42"/>
        <end position="78"/>
    </location>
</feature>
<dbReference type="Proteomes" id="UP000007015">
    <property type="component" value="Chromosome 1"/>
</dbReference>
<sequence>MDASAASMLWTLIIILAAAAAASSVHPPQQQSYGVGCIAAEWAALLSFKEGVMADPLRLLDSWQGAGDCYRWNGVGCSNRTGHVVKLDLRNTLYWDDQRQVRLDNPHAMRGQVSTSLLALRRLKYLYLSGNNLGGPGIAIPSFLGSLESLVYLNLSCIDFFGEVPTQLGNLSRLSYLDVGSMYYSGQIFSSDLSWLGRLSSLKYLDMSGVNLSMVSDWAHVFWGITTLRTLEVEFCSLYGPLPDSLGNMTALQVLDMQDNDNITGMFPPTLKNLCNLQEVFTGTNLSGDITEQMERLPKCAWDKLQALNLDATNMTGNLPVWLGNLTNLKDLSVSGNQLSGPVPLGLGALTKLTILYLGHNNLTGIISEDYLANLCNMVILDLSYTSLEVVVGSTWTPPFKLIRAQLIFKLRNWQHLSYSPTTFQAVFHCPYVIYRFLAILDSEDLEQQLLQILQCKKENFPLSYLGLLLSTHKLRIQDLRPTIAKVDKYLAGWEASLLYYAERIVLINAVLNSIPVYAMSALKLPLGTIEEIDKKRKAFLWTGDDSCSGARCLVAWDRVCQPKECGGLGIKDLRLQNEALLIKRLFHLHHSNSSWANWIWEEFSDTSLLHLGTHWRSLQSLLPTMRRLSLVSIGDEAHTSFWFDNWLSDGPLCDSFAALLTHSLDPEITV</sequence>
<dbReference type="Pfam" id="PF00560">
    <property type="entry name" value="LRR_1"/>
    <property type="match status" value="2"/>
</dbReference>
<dbReference type="Gene3D" id="3.80.10.10">
    <property type="entry name" value="Ribonuclease Inhibitor"/>
    <property type="match status" value="3"/>
</dbReference>
<dbReference type="Pfam" id="PF23598">
    <property type="entry name" value="LRR_14"/>
    <property type="match status" value="1"/>
</dbReference>
<evidence type="ECO:0000256" key="3">
    <source>
        <dbReference type="ARBA" id="ARBA00022737"/>
    </source>
</evidence>
<dbReference type="InterPro" id="IPR055414">
    <property type="entry name" value="LRR_R13L4/SHOC2-like"/>
</dbReference>
<reference evidence="7 8" key="1">
    <citation type="journal article" date="2005" name="PLoS Biol.">
        <title>The genomes of Oryza sativa: a history of duplications.</title>
        <authorList>
            <person name="Yu J."/>
            <person name="Wang J."/>
            <person name="Lin W."/>
            <person name="Li S."/>
            <person name="Li H."/>
            <person name="Zhou J."/>
            <person name="Ni P."/>
            <person name="Dong W."/>
            <person name="Hu S."/>
            <person name="Zeng C."/>
            <person name="Zhang J."/>
            <person name="Zhang Y."/>
            <person name="Li R."/>
            <person name="Xu Z."/>
            <person name="Li S."/>
            <person name="Li X."/>
            <person name="Zheng H."/>
            <person name="Cong L."/>
            <person name="Lin L."/>
            <person name="Yin J."/>
            <person name="Geng J."/>
            <person name="Li G."/>
            <person name="Shi J."/>
            <person name="Liu J."/>
            <person name="Lv H."/>
            <person name="Li J."/>
            <person name="Wang J."/>
            <person name="Deng Y."/>
            <person name="Ran L."/>
            <person name="Shi X."/>
            <person name="Wang X."/>
            <person name="Wu Q."/>
            <person name="Li C."/>
            <person name="Ren X."/>
            <person name="Wang J."/>
            <person name="Wang X."/>
            <person name="Li D."/>
            <person name="Liu D."/>
            <person name="Zhang X."/>
            <person name="Ji Z."/>
            <person name="Zhao W."/>
            <person name="Sun Y."/>
            <person name="Zhang Z."/>
            <person name="Bao J."/>
            <person name="Han Y."/>
            <person name="Dong L."/>
            <person name="Ji J."/>
            <person name="Chen P."/>
            <person name="Wu S."/>
            <person name="Liu J."/>
            <person name="Xiao Y."/>
            <person name="Bu D."/>
            <person name="Tan J."/>
            <person name="Yang L."/>
            <person name="Ye C."/>
            <person name="Zhang J."/>
            <person name="Xu J."/>
            <person name="Zhou Y."/>
            <person name="Yu Y."/>
            <person name="Zhang B."/>
            <person name="Zhuang S."/>
            <person name="Wei H."/>
            <person name="Liu B."/>
            <person name="Lei M."/>
            <person name="Yu H."/>
            <person name="Li Y."/>
            <person name="Xu H."/>
            <person name="Wei S."/>
            <person name="He X."/>
            <person name="Fang L."/>
            <person name="Zhang Z."/>
            <person name="Zhang Y."/>
            <person name="Huang X."/>
            <person name="Su Z."/>
            <person name="Tong W."/>
            <person name="Li J."/>
            <person name="Tong Z."/>
            <person name="Li S."/>
            <person name="Ye J."/>
            <person name="Wang L."/>
            <person name="Fang L."/>
            <person name="Lei T."/>
            <person name="Chen C."/>
            <person name="Chen H."/>
            <person name="Xu Z."/>
            <person name="Li H."/>
            <person name="Huang H."/>
            <person name="Zhang F."/>
            <person name="Xu H."/>
            <person name="Li N."/>
            <person name="Zhao C."/>
            <person name="Li S."/>
            <person name="Dong L."/>
            <person name="Huang Y."/>
            <person name="Li L."/>
            <person name="Xi Y."/>
            <person name="Qi Q."/>
            <person name="Li W."/>
            <person name="Zhang B."/>
            <person name="Hu W."/>
            <person name="Zhang Y."/>
            <person name="Tian X."/>
            <person name="Jiao Y."/>
            <person name="Liang X."/>
            <person name="Jin J."/>
            <person name="Gao L."/>
            <person name="Zheng W."/>
            <person name="Hao B."/>
            <person name="Liu S."/>
            <person name="Wang W."/>
            <person name="Yuan L."/>
            <person name="Cao M."/>
            <person name="McDermott J."/>
            <person name="Samudrala R."/>
            <person name="Wang J."/>
            <person name="Wong G.K."/>
            <person name="Yang H."/>
        </authorList>
    </citation>
    <scope>NUCLEOTIDE SEQUENCE [LARGE SCALE GENOMIC DNA]</scope>
    <source>
        <strain evidence="8">cv. 93-11</strain>
    </source>
</reference>
<protein>
    <submittedName>
        <fullName evidence="7">Uncharacterized protein</fullName>
    </submittedName>
</protein>
<gene>
    <name evidence="7" type="ORF">OsI_02753</name>
</gene>
<evidence type="ECO:0000256" key="4">
    <source>
        <dbReference type="SAM" id="SignalP"/>
    </source>
</evidence>
<proteinExistence type="predicted"/>
<feature type="domain" description="Disease resistance R13L4/SHOC-2-like LRR" evidence="6">
    <location>
        <begin position="114"/>
        <end position="275"/>
    </location>
</feature>
<evidence type="ECO:0000259" key="5">
    <source>
        <dbReference type="Pfam" id="PF08263"/>
    </source>
</evidence>
<feature type="signal peptide" evidence="4">
    <location>
        <begin position="1"/>
        <end position="24"/>
    </location>
</feature>
<dbReference type="InterPro" id="IPR053211">
    <property type="entry name" value="DNA_repair-toleration"/>
</dbReference>
<evidence type="ECO:0000259" key="6">
    <source>
        <dbReference type="Pfam" id="PF23598"/>
    </source>
</evidence>
<feature type="chain" id="PRO_5002867177" evidence="4">
    <location>
        <begin position="25"/>
        <end position="671"/>
    </location>
</feature>
<dbReference type="PANTHER" id="PTHR48060">
    <property type="entry name" value="DNA DAMAGE-REPAIR/TOLERATION PROTEIN DRT100"/>
    <property type="match status" value="1"/>
</dbReference>
<dbReference type="InterPro" id="IPR013210">
    <property type="entry name" value="LRR_N_plant-typ"/>
</dbReference>
<dbReference type="STRING" id="39946.B8ABI0"/>
<dbReference type="Gramene" id="BGIOSGA003936-TA">
    <property type="protein sequence ID" value="BGIOSGA003936-PA"/>
    <property type="gene ID" value="BGIOSGA003936"/>
</dbReference>
<dbReference type="Pfam" id="PF08263">
    <property type="entry name" value="LRRNT_2"/>
    <property type="match status" value="1"/>
</dbReference>
<dbReference type="SUPFAM" id="SSF52058">
    <property type="entry name" value="L domain-like"/>
    <property type="match status" value="1"/>
</dbReference>
<dbReference type="InterPro" id="IPR001611">
    <property type="entry name" value="Leu-rich_rpt"/>
</dbReference>
<organism evidence="7 8">
    <name type="scientific">Oryza sativa subsp. indica</name>
    <name type="common">Rice</name>
    <dbReference type="NCBI Taxonomy" id="39946"/>
    <lineage>
        <taxon>Eukaryota</taxon>
        <taxon>Viridiplantae</taxon>
        <taxon>Streptophyta</taxon>
        <taxon>Embryophyta</taxon>
        <taxon>Tracheophyta</taxon>
        <taxon>Spermatophyta</taxon>
        <taxon>Magnoliopsida</taxon>
        <taxon>Liliopsida</taxon>
        <taxon>Poales</taxon>
        <taxon>Poaceae</taxon>
        <taxon>BOP clade</taxon>
        <taxon>Oryzoideae</taxon>
        <taxon>Oryzeae</taxon>
        <taxon>Oryzinae</taxon>
        <taxon>Oryza</taxon>
        <taxon>Oryza sativa</taxon>
    </lineage>
</organism>
<evidence type="ECO:0000313" key="7">
    <source>
        <dbReference type="EMBL" id="EEC71039.1"/>
    </source>
</evidence>
<dbReference type="HOGENOM" id="CLU_409625_0_0_1"/>
<dbReference type="EMBL" id="CM000126">
    <property type="protein sequence ID" value="EEC71039.1"/>
    <property type="molecule type" value="Genomic_DNA"/>
</dbReference>
<keyword evidence="2 4" id="KW-0732">Signal</keyword>
<accession>B8ABI0</accession>
<keyword evidence="8" id="KW-1185">Reference proteome</keyword>
<keyword evidence="1" id="KW-0433">Leucine-rich repeat</keyword>
<dbReference type="InterPro" id="IPR032675">
    <property type="entry name" value="LRR_dom_sf"/>
</dbReference>
<evidence type="ECO:0000256" key="1">
    <source>
        <dbReference type="ARBA" id="ARBA00022614"/>
    </source>
</evidence>
<name>B8ABI0_ORYSI</name>
<evidence type="ECO:0000256" key="2">
    <source>
        <dbReference type="ARBA" id="ARBA00022729"/>
    </source>
</evidence>
<evidence type="ECO:0000313" key="8">
    <source>
        <dbReference type="Proteomes" id="UP000007015"/>
    </source>
</evidence>
<keyword evidence="3" id="KW-0677">Repeat</keyword>